<dbReference type="EMBL" id="GBHO01001020">
    <property type="protein sequence ID" value="JAG42584.1"/>
    <property type="molecule type" value="Transcribed_RNA"/>
</dbReference>
<evidence type="ECO:0000313" key="2">
    <source>
        <dbReference type="EMBL" id="JAG42582.1"/>
    </source>
</evidence>
<evidence type="ECO:0000256" key="1">
    <source>
        <dbReference type="SAM" id="Coils"/>
    </source>
</evidence>
<gene>
    <name evidence="3" type="primary">env_0</name>
    <name evidence="2" type="synonym">env_3</name>
    <name evidence="3" type="ORF">CM83_49823</name>
    <name evidence="2" type="ORF">CM83_49824</name>
</gene>
<sequence length="123" mass="13862">MEDLASEVGEYLPRRRPRRGLINAGGKLLSFLFGNPDANDFAAVQHSVEKTRMEQGKLIFVASQQLVVTRSLSRRVTDSAQRIQEVTNEVANLTQVVIRQQNRLGRLEEAVNATFAIAKRIRE</sequence>
<accession>A0A0A9ZDU4</accession>
<reference evidence="3" key="1">
    <citation type="journal article" date="2014" name="PLoS ONE">
        <title>Transcriptome-Based Identification of ABC Transporters in the Western Tarnished Plant Bug Lygus hesperus.</title>
        <authorList>
            <person name="Hull J.J."/>
            <person name="Chaney K."/>
            <person name="Geib S.M."/>
            <person name="Fabrick J.A."/>
            <person name="Brent C.S."/>
            <person name="Walsh D."/>
            <person name="Lavine L.C."/>
        </authorList>
    </citation>
    <scope>NUCLEOTIDE SEQUENCE</scope>
</reference>
<keyword evidence="1" id="KW-0175">Coiled coil</keyword>
<proteinExistence type="predicted"/>
<name>A0A0A9ZDU4_LYGHE</name>
<dbReference type="AlphaFoldDB" id="A0A0A9ZDU4"/>
<protein>
    <submittedName>
        <fullName evidence="3">Retrovirus-related Env polyprotein from copia-like transposable element 17.6</fullName>
    </submittedName>
</protein>
<evidence type="ECO:0000313" key="3">
    <source>
        <dbReference type="EMBL" id="JAG42584.1"/>
    </source>
</evidence>
<dbReference type="EMBL" id="GBHO01001022">
    <property type="protein sequence ID" value="JAG42582.1"/>
    <property type="molecule type" value="Transcribed_RNA"/>
</dbReference>
<organism evidence="3">
    <name type="scientific">Lygus hesperus</name>
    <name type="common">Western plant bug</name>
    <dbReference type="NCBI Taxonomy" id="30085"/>
    <lineage>
        <taxon>Eukaryota</taxon>
        <taxon>Metazoa</taxon>
        <taxon>Ecdysozoa</taxon>
        <taxon>Arthropoda</taxon>
        <taxon>Hexapoda</taxon>
        <taxon>Insecta</taxon>
        <taxon>Pterygota</taxon>
        <taxon>Neoptera</taxon>
        <taxon>Paraneoptera</taxon>
        <taxon>Hemiptera</taxon>
        <taxon>Heteroptera</taxon>
        <taxon>Panheteroptera</taxon>
        <taxon>Cimicomorpha</taxon>
        <taxon>Miridae</taxon>
        <taxon>Mirini</taxon>
        <taxon>Lygus</taxon>
    </lineage>
</organism>
<reference evidence="3" key="2">
    <citation type="submission" date="2014-07" db="EMBL/GenBank/DDBJ databases">
        <authorList>
            <person name="Hull J."/>
        </authorList>
    </citation>
    <scope>NUCLEOTIDE SEQUENCE</scope>
</reference>
<feature type="coiled-coil region" evidence="1">
    <location>
        <begin position="83"/>
        <end position="110"/>
    </location>
</feature>